<proteinExistence type="inferred from homology"/>
<keyword evidence="13" id="KW-1185">Reference proteome</keyword>
<evidence type="ECO:0000256" key="8">
    <source>
        <dbReference type="ARBA" id="ARBA00022989"/>
    </source>
</evidence>
<reference evidence="12 13" key="1">
    <citation type="submission" date="2016-06" db="EMBL/GenBank/DDBJ databases">
        <authorList>
            <person name="Kjaerup R.B."/>
            <person name="Dalgaard T.S."/>
            <person name="Juul-Madsen H.R."/>
        </authorList>
    </citation>
    <scope>NUCLEOTIDE SEQUENCE [LARGE SCALE GENOMIC DNA]</scope>
    <source>
        <strain evidence="12">2</strain>
    </source>
</reference>
<dbReference type="PANTHER" id="PTHR33909">
    <property type="entry name" value="SEC TRANSLOCON ACCESSORY COMPLEX SUBUNIT YAJC"/>
    <property type="match status" value="1"/>
</dbReference>
<dbReference type="RefSeq" id="WP_186409907.1">
    <property type="nucleotide sequence ID" value="NZ_FLQY01000040.1"/>
</dbReference>
<keyword evidence="9" id="KW-0811">Translocation</keyword>
<keyword evidence="7" id="KW-0653">Protein transport</keyword>
<evidence type="ECO:0000256" key="9">
    <source>
        <dbReference type="ARBA" id="ARBA00023010"/>
    </source>
</evidence>
<evidence type="ECO:0000256" key="5">
    <source>
        <dbReference type="ARBA" id="ARBA00022475"/>
    </source>
</evidence>
<dbReference type="Pfam" id="PF02699">
    <property type="entry name" value="YajC"/>
    <property type="match status" value="1"/>
</dbReference>
<evidence type="ECO:0000313" key="13">
    <source>
        <dbReference type="Proteomes" id="UP000199600"/>
    </source>
</evidence>
<keyword evidence="5" id="KW-1003">Cell membrane</keyword>
<dbReference type="NCBIfam" id="TIGR00739">
    <property type="entry name" value="yajC"/>
    <property type="match status" value="1"/>
</dbReference>
<comment type="subcellular location">
    <subcellularLocation>
        <location evidence="1">Cell membrane</location>
        <topology evidence="1">Single-pass membrane protein</topology>
    </subcellularLocation>
</comment>
<keyword evidence="6 11" id="KW-0812">Transmembrane</keyword>
<dbReference type="EMBL" id="FLQY01000040">
    <property type="protein sequence ID" value="SBT04698.1"/>
    <property type="molecule type" value="Genomic_DNA"/>
</dbReference>
<dbReference type="SMART" id="SM01323">
    <property type="entry name" value="YajC"/>
    <property type="match status" value="1"/>
</dbReference>
<evidence type="ECO:0000256" key="6">
    <source>
        <dbReference type="ARBA" id="ARBA00022692"/>
    </source>
</evidence>
<keyword evidence="4" id="KW-0813">Transport</keyword>
<evidence type="ECO:0000256" key="11">
    <source>
        <dbReference type="SAM" id="Phobius"/>
    </source>
</evidence>
<evidence type="ECO:0000256" key="7">
    <source>
        <dbReference type="ARBA" id="ARBA00022927"/>
    </source>
</evidence>
<dbReference type="GO" id="GO:0015031">
    <property type="term" value="P:protein transport"/>
    <property type="evidence" value="ECO:0007669"/>
    <property type="project" value="UniProtKB-KW"/>
</dbReference>
<dbReference type="GO" id="GO:0005886">
    <property type="term" value="C:plasma membrane"/>
    <property type="evidence" value="ECO:0007669"/>
    <property type="project" value="UniProtKB-SubCell"/>
</dbReference>
<keyword evidence="10 11" id="KW-0472">Membrane</keyword>
<name>A0A1A8XL69_9RHOO</name>
<dbReference type="InterPro" id="IPR003849">
    <property type="entry name" value="Preprotein_translocase_YajC"/>
</dbReference>
<evidence type="ECO:0000313" key="12">
    <source>
        <dbReference type="EMBL" id="SBT04698.1"/>
    </source>
</evidence>
<organism evidence="12 13">
    <name type="scientific">Candidatus Propionivibrio aalborgensis</name>
    <dbReference type="NCBI Taxonomy" id="1860101"/>
    <lineage>
        <taxon>Bacteria</taxon>
        <taxon>Pseudomonadati</taxon>
        <taxon>Pseudomonadota</taxon>
        <taxon>Betaproteobacteria</taxon>
        <taxon>Rhodocyclales</taxon>
        <taxon>Rhodocyclaceae</taxon>
        <taxon>Propionivibrio</taxon>
    </lineage>
</organism>
<dbReference type="AlphaFoldDB" id="A0A1A8XL69"/>
<evidence type="ECO:0000256" key="4">
    <source>
        <dbReference type="ARBA" id="ARBA00022448"/>
    </source>
</evidence>
<protein>
    <recommendedName>
        <fullName evidence="3">Sec translocon accessory complex subunit YajC</fullName>
    </recommendedName>
</protein>
<sequence length="108" mass="11660">MLISNAYAQTAAAAGPLDNVMQFLPIILMFGVLYFLMIRPQMKKAKEHKALLDALGKGDEVVTQGGIAGRITKVGEDFVTMAISDNVEIQMQKPAITLVLPKGTLKSL</sequence>
<evidence type="ECO:0000256" key="1">
    <source>
        <dbReference type="ARBA" id="ARBA00004162"/>
    </source>
</evidence>
<keyword evidence="8 11" id="KW-1133">Transmembrane helix</keyword>
<evidence type="ECO:0000256" key="10">
    <source>
        <dbReference type="ARBA" id="ARBA00023136"/>
    </source>
</evidence>
<comment type="similarity">
    <text evidence="2">Belongs to the YajC family.</text>
</comment>
<feature type="transmembrane region" description="Helical" evidence="11">
    <location>
        <begin position="20"/>
        <end position="38"/>
    </location>
</feature>
<evidence type="ECO:0000256" key="2">
    <source>
        <dbReference type="ARBA" id="ARBA00006742"/>
    </source>
</evidence>
<dbReference type="PANTHER" id="PTHR33909:SF1">
    <property type="entry name" value="SEC TRANSLOCON ACCESSORY COMPLEX SUBUNIT YAJC"/>
    <property type="match status" value="1"/>
</dbReference>
<dbReference type="PRINTS" id="PR01853">
    <property type="entry name" value="YAJCTRNLCASE"/>
</dbReference>
<dbReference type="Proteomes" id="UP000199600">
    <property type="component" value="Unassembled WGS sequence"/>
</dbReference>
<gene>
    <name evidence="12" type="primary">yajC</name>
    <name evidence="12" type="ORF">PROAA_1340016</name>
</gene>
<evidence type="ECO:0000256" key="3">
    <source>
        <dbReference type="ARBA" id="ARBA00014962"/>
    </source>
</evidence>
<accession>A0A1A8XL69</accession>